<name>A0A7U2EXC2_PHANO</name>
<feature type="region of interest" description="Disordered" evidence="1">
    <location>
        <begin position="1"/>
        <end position="22"/>
    </location>
</feature>
<accession>A0A7U2EXC2</accession>
<protein>
    <submittedName>
        <fullName evidence="2">Uncharacterized protein</fullName>
    </submittedName>
</protein>
<dbReference type="EMBL" id="CP069026">
    <property type="protein sequence ID" value="QRC94462.1"/>
    <property type="molecule type" value="Genomic_DNA"/>
</dbReference>
<organism evidence="2 3">
    <name type="scientific">Phaeosphaeria nodorum (strain SN15 / ATCC MYA-4574 / FGSC 10173)</name>
    <name type="common">Glume blotch fungus</name>
    <name type="synonym">Parastagonospora nodorum</name>
    <dbReference type="NCBI Taxonomy" id="321614"/>
    <lineage>
        <taxon>Eukaryota</taxon>
        <taxon>Fungi</taxon>
        <taxon>Dikarya</taxon>
        <taxon>Ascomycota</taxon>
        <taxon>Pezizomycotina</taxon>
        <taxon>Dothideomycetes</taxon>
        <taxon>Pleosporomycetidae</taxon>
        <taxon>Pleosporales</taxon>
        <taxon>Pleosporineae</taxon>
        <taxon>Phaeosphaeriaceae</taxon>
        <taxon>Parastagonospora</taxon>
    </lineage>
</organism>
<keyword evidence="3" id="KW-1185">Reference proteome</keyword>
<dbReference type="Proteomes" id="UP000663193">
    <property type="component" value="Chromosome 4"/>
</dbReference>
<dbReference type="AlphaFoldDB" id="A0A7U2EXC2"/>
<dbReference type="VEuPathDB" id="FungiDB:JI435_405870"/>
<evidence type="ECO:0000313" key="3">
    <source>
        <dbReference type="Proteomes" id="UP000663193"/>
    </source>
</evidence>
<gene>
    <name evidence="2" type="ORF">JI435_405870</name>
</gene>
<proteinExistence type="predicted"/>
<evidence type="ECO:0000256" key="1">
    <source>
        <dbReference type="SAM" id="MobiDB-lite"/>
    </source>
</evidence>
<evidence type="ECO:0000313" key="2">
    <source>
        <dbReference type="EMBL" id="QRC94462.1"/>
    </source>
</evidence>
<reference evidence="3" key="1">
    <citation type="journal article" date="2021" name="BMC Genomics">
        <title>Chromosome-level genome assembly and manually-curated proteome of model necrotroph Parastagonospora nodorum Sn15 reveals a genome-wide trove of candidate effector homologs, and redundancy of virulence-related functions within an accessory chromosome.</title>
        <authorList>
            <person name="Bertazzoni S."/>
            <person name="Jones D.A.B."/>
            <person name="Phan H.T."/>
            <person name="Tan K.-C."/>
            <person name="Hane J.K."/>
        </authorList>
    </citation>
    <scope>NUCLEOTIDE SEQUENCE [LARGE SCALE GENOMIC DNA]</scope>
    <source>
        <strain evidence="3">SN15 / ATCC MYA-4574 / FGSC 10173)</strain>
    </source>
</reference>
<sequence>MTTTHDSPLTAQTTQHSTRLAQTSNFATQPLIPSLRICSLKGVMPVCVRLRRGPS</sequence>